<dbReference type="STRING" id="366602.Caul_2065"/>
<organism evidence="2">
    <name type="scientific">Caulobacter sp. (strain K31)</name>
    <dbReference type="NCBI Taxonomy" id="366602"/>
    <lineage>
        <taxon>Bacteria</taxon>
        <taxon>Pseudomonadati</taxon>
        <taxon>Pseudomonadota</taxon>
        <taxon>Alphaproteobacteria</taxon>
        <taxon>Caulobacterales</taxon>
        <taxon>Caulobacteraceae</taxon>
        <taxon>Caulobacter</taxon>
    </lineage>
</organism>
<reference evidence="2" key="1">
    <citation type="submission" date="2008-01" db="EMBL/GenBank/DDBJ databases">
        <title>Complete sequence of chromosome of Caulobacter sp. K31.</title>
        <authorList>
            <consortium name="US DOE Joint Genome Institute"/>
            <person name="Copeland A."/>
            <person name="Lucas S."/>
            <person name="Lapidus A."/>
            <person name="Barry K."/>
            <person name="Glavina del Rio T."/>
            <person name="Dalin E."/>
            <person name="Tice H."/>
            <person name="Pitluck S."/>
            <person name="Bruce D."/>
            <person name="Goodwin L."/>
            <person name="Thompson L.S."/>
            <person name="Brettin T."/>
            <person name="Detter J.C."/>
            <person name="Han C."/>
            <person name="Schmutz J."/>
            <person name="Larimer F."/>
            <person name="Land M."/>
            <person name="Hauser L."/>
            <person name="Kyrpides N."/>
            <person name="Kim E."/>
            <person name="Stephens C."/>
            <person name="Richardson P."/>
        </authorList>
    </citation>
    <scope>NUCLEOTIDE SEQUENCE [LARGE SCALE GENOMIC DNA]</scope>
    <source>
        <strain evidence="2">K31</strain>
    </source>
</reference>
<dbReference type="PANTHER" id="PTHR12461:SF105">
    <property type="entry name" value="HYPOXIA-INDUCIBLE FACTOR 1-ALPHA INHIBITOR"/>
    <property type="match status" value="1"/>
</dbReference>
<dbReference type="eggNOG" id="COG2850">
    <property type="taxonomic scope" value="Bacteria"/>
</dbReference>
<dbReference type="AlphaFoldDB" id="B0T6X8"/>
<protein>
    <submittedName>
        <fullName evidence="2">PASs1-related protein</fullName>
    </submittedName>
</protein>
<dbReference type="EMBL" id="CP000927">
    <property type="protein sequence ID" value="ABZ71193.1"/>
    <property type="molecule type" value="Genomic_DNA"/>
</dbReference>
<dbReference type="SUPFAM" id="SSF51197">
    <property type="entry name" value="Clavaminate synthase-like"/>
    <property type="match status" value="1"/>
</dbReference>
<name>B0T6X8_CAUSK</name>
<dbReference type="InterPro" id="IPR041667">
    <property type="entry name" value="Cupin_8"/>
</dbReference>
<dbReference type="PROSITE" id="PS51184">
    <property type="entry name" value="JMJC"/>
    <property type="match status" value="1"/>
</dbReference>
<accession>B0T6X8</accession>
<gene>
    <name evidence="2" type="ordered locus">Caul_2065</name>
</gene>
<dbReference type="Pfam" id="PF13621">
    <property type="entry name" value="Cupin_8"/>
    <property type="match status" value="1"/>
</dbReference>
<dbReference type="KEGG" id="cak:Caul_2065"/>
<sequence>MRAASVWRDVTPEIFHQEIRPAGAPAVLKAVVADWPIVRAAQTGAAAAIDYLATMATAELVPVVRAPPEAHGRLHYDDDLRALNFARGTAPLADFLQALLNEAEKATPDTLCVQGVGAPRHLPGFEATHPFALPPAGAVPRLWIGNAAKVATHHDPSENIACVAAGRRRFTLFAPDQIGNLYMGPFHLTPAGTPVSMVHVTDPDLETYPRFATALDAALVAELEPGDGLYIPYQWHHHVEALDDLNVLVNYWWDEARADIGSPFDVLMHGMMTLRNLPADQRRAWRALFEHYVFLANDDPAAHLPPHSRGILDASAPEDIARMRRVLIAKLREADTQR</sequence>
<dbReference type="InterPro" id="IPR003347">
    <property type="entry name" value="JmjC_dom"/>
</dbReference>
<dbReference type="HOGENOM" id="CLU_825764_0_0_5"/>
<dbReference type="Gene3D" id="2.60.120.10">
    <property type="entry name" value="Jelly Rolls"/>
    <property type="match status" value="1"/>
</dbReference>
<evidence type="ECO:0000259" key="1">
    <source>
        <dbReference type="PROSITE" id="PS51184"/>
    </source>
</evidence>
<dbReference type="PANTHER" id="PTHR12461">
    <property type="entry name" value="HYPOXIA-INDUCIBLE FACTOR 1 ALPHA INHIBITOR-RELATED"/>
    <property type="match status" value="1"/>
</dbReference>
<dbReference type="InterPro" id="IPR014710">
    <property type="entry name" value="RmlC-like_jellyroll"/>
</dbReference>
<feature type="domain" description="JmjC" evidence="1">
    <location>
        <begin position="95"/>
        <end position="268"/>
    </location>
</feature>
<evidence type="ECO:0000313" key="2">
    <source>
        <dbReference type="EMBL" id="ABZ71193.1"/>
    </source>
</evidence>
<dbReference type="OrthoDB" id="479699at2"/>
<proteinExistence type="predicted"/>